<dbReference type="OrthoDB" id="289804at2759"/>
<dbReference type="GO" id="GO:0016020">
    <property type="term" value="C:membrane"/>
    <property type="evidence" value="ECO:0007669"/>
    <property type="project" value="UniProtKB-SubCell"/>
</dbReference>
<dbReference type="Proteomes" id="UP000009168">
    <property type="component" value="Unassembled WGS sequence"/>
</dbReference>
<reference evidence="8" key="1">
    <citation type="journal article" date="2006" name="PLoS Biol.">
        <title>Macronuclear genome sequence of the ciliate Tetrahymena thermophila, a model eukaryote.</title>
        <authorList>
            <person name="Eisen J.A."/>
            <person name="Coyne R.S."/>
            <person name="Wu M."/>
            <person name="Wu D."/>
            <person name="Thiagarajan M."/>
            <person name="Wortman J.R."/>
            <person name="Badger J.H."/>
            <person name="Ren Q."/>
            <person name="Amedeo P."/>
            <person name="Jones K.M."/>
            <person name="Tallon L.J."/>
            <person name="Delcher A.L."/>
            <person name="Salzberg S.L."/>
            <person name="Silva J.C."/>
            <person name="Haas B.J."/>
            <person name="Majoros W.H."/>
            <person name="Farzad M."/>
            <person name="Carlton J.M."/>
            <person name="Smith R.K. Jr."/>
            <person name="Garg J."/>
            <person name="Pearlman R.E."/>
            <person name="Karrer K.M."/>
            <person name="Sun L."/>
            <person name="Manning G."/>
            <person name="Elde N.C."/>
            <person name="Turkewitz A.P."/>
            <person name="Asai D.J."/>
            <person name="Wilkes D.E."/>
            <person name="Wang Y."/>
            <person name="Cai H."/>
            <person name="Collins K."/>
            <person name="Stewart B.A."/>
            <person name="Lee S.R."/>
            <person name="Wilamowska K."/>
            <person name="Weinberg Z."/>
            <person name="Ruzzo W.L."/>
            <person name="Wloga D."/>
            <person name="Gaertig J."/>
            <person name="Frankel J."/>
            <person name="Tsao C.-C."/>
            <person name="Gorovsky M.A."/>
            <person name="Keeling P.J."/>
            <person name="Waller R.F."/>
            <person name="Patron N.J."/>
            <person name="Cherry J.M."/>
            <person name="Stover N.A."/>
            <person name="Krieger C.J."/>
            <person name="del Toro C."/>
            <person name="Ryder H.F."/>
            <person name="Williamson S.C."/>
            <person name="Barbeau R.A."/>
            <person name="Hamilton E.P."/>
            <person name="Orias E."/>
        </authorList>
    </citation>
    <scope>NUCLEOTIDE SEQUENCE [LARGE SCALE GENOMIC DNA]</scope>
    <source>
        <strain evidence="8">SB210</strain>
    </source>
</reference>
<dbReference type="RefSeq" id="XP_001032040.3">
    <property type="nucleotide sequence ID" value="XM_001032040.4"/>
</dbReference>
<protein>
    <submittedName>
        <fullName evidence="7">Cation efflux family protein</fullName>
    </submittedName>
</protein>
<keyword evidence="5" id="KW-0472">Membrane</keyword>
<comment type="subcellular location">
    <subcellularLocation>
        <location evidence="1">Membrane</location>
        <topology evidence="1">Multi-pass membrane protein</topology>
    </subcellularLocation>
</comment>
<name>Q22GF4_TETTS</name>
<keyword evidence="4" id="KW-1133">Transmembrane helix</keyword>
<dbReference type="GeneID" id="7831872"/>
<evidence type="ECO:0000256" key="1">
    <source>
        <dbReference type="ARBA" id="ARBA00004141"/>
    </source>
</evidence>
<accession>Q22GF4</accession>
<dbReference type="eggNOG" id="KOG2802">
    <property type="taxonomic scope" value="Eukaryota"/>
</dbReference>
<dbReference type="STRING" id="312017.Q22GF4"/>
<dbReference type="EMBL" id="GG662460">
    <property type="protein sequence ID" value="EAR84377.3"/>
    <property type="molecule type" value="Genomic_DNA"/>
</dbReference>
<dbReference type="PANTHER" id="PTHR13414">
    <property type="entry name" value="HUEL-CATION TRANSPORTER"/>
    <property type="match status" value="1"/>
</dbReference>
<evidence type="ECO:0000256" key="2">
    <source>
        <dbReference type="ARBA" id="ARBA00022448"/>
    </source>
</evidence>
<dbReference type="GO" id="GO:0005783">
    <property type="term" value="C:endoplasmic reticulum"/>
    <property type="evidence" value="ECO:0007669"/>
    <property type="project" value="TreeGrafter"/>
</dbReference>
<dbReference type="Pfam" id="PF01545">
    <property type="entry name" value="Cation_efflux"/>
    <property type="match status" value="1"/>
</dbReference>
<dbReference type="InterPro" id="IPR040177">
    <property type="entry name" value="SLC30A9"/>
</dbReference>
<dbReference type="InterPro" id="IPR027469">
    <property type="entry name" value="Cation_efflux_TMD_sf"/>
</dbReference>
<proteinExistence type="predicted"/>
<dbReference type="Gene3D" id="1.20.1510.10">
    <property type="entry name" value="Cation efflux protein transmembrane domain"/>
    <property type="match status" value="1"/>
</dbReference>
<dbReference type="GO" id="GO:0006882">
    <property type="term" value="P:intracellular zinc ion homeostasis"/>
    <property type="evidence" value="ECO:0007669"/>
    <property type="project" value="TreeGrafter"/>
</dbReference>
<dbReference type="SUPFAM" id="SSF161111">
    <property type="entry name" value="Cation efflux protein transmembrane domain-like"/>
    <property type="match status" value="1"/>
</dbReference>
<evidence type="ECO:0000256" key="3">
    <source>
        <dbReference type="ARBA" id="ARBA00022692"/>
    </source>
</evidence>
<evidence type="ECO:0000256" key="4">
    <source>
        <dbReference type="ARBA" id="ARBA00022989"/>
    </source>
</evidence>
<dbReference type="GO" id="GO:0006829">
    <property type="term" value="P:zinc ion transport"/>
    <property type="evidence" value="ECO:0007669"/>
    <property type="project" value="InterPro"/>
</dbReference>
<feature type="domain" description="Cation efflux protein transmembrane" evidence="6">
    <location>
        <begin position="107"/>
        <end position="301"/>
    </location>
</feature>
<dbReference type="OMA" id="GIQNLWT"/>
<evidence type="ECO:0000256" key="5">
    <source>
        <dbReference type="ARBA" id="ARBA00023136"/>
    </source>
</evidence>
<dbReference type="PANTHER" id="PTHR13414:SF9">
    <property type="entry name" value="PROTON-COUPLED ZINC ANTIPORTER SLC30A9, MITOCHONDRIAL"/>
    <property type="match status" value="1"/>
</dbReference>
<dbReference type="InParanoid" id="Q22GF4"/>
<dbReference type="AlphaFoldDB" id="Q22GF4"/>
<keyword evidence="2" id="KW-0813">Transport</keyword>
<keyword evidence="3" id="KW-0812">Transmembrane</keyword>
<keyword evidence="8" id="KW-1185">Reference proteome</keyword>
<sequence>MFLARKFTSFASKSLFNKQNLLQSSLKYSFSSFKGNKHNERINELNKQQLHLKSSSKKLSQRERMRIQEEKQNKTNTQVIQRELKNDSIQIPLKAIAYYFSPTNLQPTFYAELIRSCIDSLNHVALFCMNYIKMGPNEKYPYGIEKLKNVAVLIPSMLFVYFGTEMLVECAAAFVDSSEVSSSHFSLIPTLLYTVSMGVEMNVIYNNIKDALKLEGEEANQQKATILEIFKKLVNKKDPLLQAILYENAITFLSTSVPMICSIANMVYPSKVIEVLGSTIISSISIYLGIHLFKTNIQQLIGEQKIDEESLKTIIQIVRSNSLVKDISEIKAVKYGSEKFRLSAKIEFDMTKLSDKVANSILQNLQKTIYSNNYSFEQRQESLTKNAASKVVQEIQDQINNIQEAIQNVYPNCEHIDLEISHQEQEAYIPTTVEEKLNQYNINKDNKNDPELQEFEKFVFQTADRYLKKFQNSKLQQTAADASQEYFQNSQFLTNQFEEDLLLEYKLFVDDQRVEVLSDSVINTDEKRSI</sequence>
<dbReference type="KEGG" id="tet:TTHERM_00703690"/>
<evidence type="ECO:0000313" key="7">
    <source>
        <dbReference type="EMBL" id="EAR84377.3"/>
    </source>
</evidence>
<evidence type="ECO:0000259" key="6">
    <source>
        <dbReference type="Pfam" id="PF01545"/>
    </source>
</evidence>
<dbReference type="GO" id="GO:0008324">
    <property type="term" value="F:monoatomic cation transmembrane transporter activity"/>
    <property type="evidence" value="ECO:0007669"/>
    <property type="project" value="InterPro"/>
</dbReference>
<dbReference type="HOGENOM" id="CLU_558347_0_0_1"/>
<gene>
    <name evidence="7" type="ORF">TTHERM_00703690</name>
</gene>
<organism evidence="7 8">
    <name type="scientific">Tetrahymena thermophila (strain SB210)</name>
    <dbReference type="NCBI Taxonomy" id="312017"/>
    <lineage>
        <taxon>Eukaryota</taxon>
        <taxon>Sar</taxon>
        <taxon>Alveolata</taxon>
        <taxon>Ciliophora</taxon>
        <taxon>Intramacronucleata</taxon>
        <taxon>Oligohymenophorea</taxon>
        <taxon>Hymenostomatida</taxon>
        <taxon>Tetrahymenina</taxon>
        <taxon>Tetrahymenidae</taxon>
        <taxon>Tetrahymena</taxon>
    </lineage>
</organism>
<dbReference type="InterPro" id="IPR058533">
    <property type="entry name" value="Cation_efflux_TM"/>
</dbReference>
<evidence type="ECO:0000313" key="8">
    <source>
        <dbReference type="Proteomes" id="UP000009168"/>
    </source>
</evidence>